<evidence type="ECO:0000256" key="6">
    <source>
        <dbReference type="SAM" id="Phobius"/>
    </source>
</evidence>
<protein>
    <submittedName>
        <fullName evidence="7">Lysylphosphatidylglycerol synthase domain-containing protein</fullName>
    </submittedName>
</protein>
<name>A0ABV0BGS2_9HYPH</name>
<accession>A0ABV0BGS2</accession>
<keyword evidence="4 6" id="KW-1133">Transmembrane helix</keyword>
<dbReference type="Pfam" id="PF03706">
    <property type="entry name" value="LPG_synthase_TM"/>
    <property type="match status" value="1"/>
</dbReference>
<evidence type="ECO:0000313" key="8">
    <source>
        <dbReference type="Proteomes" id="UP001418637"/>
    </source>
</evidence>
<feature type="transmembrane region" description="Helical" evidence="6">
    <location>
        <begin position="257"/>
        <end position="279"/>
    </location>
</feature>
<evidence type="ECO:0000313" key="7">
    <source>
        <dbReference type="EMBL" id="MEN3929890.1"/>
    </source>
</evidence>
<feature type="transmembrane region" description="Helical" evidence="6">
    <location>
        <begin position="143"/>
        <end position="167"/>
    </location>
</feature>
<feature type="transmembrane region" description="Helical" evidence="6">
    <location>
        <begin position="27"/>
        <end position="50"/>
    </location>
</feature>
<gene>
    <name evidence="7" type="ORF">WJT86_02295</name>
</gene>
<organism evidence="7 8">
    <name type="scientific">Hohaiivirga grylli</name>
    <dbReference type="NCBI Taxonomy" id="3133970"/>
    <lineage>
        <taxon>Bacteria</taxon>
        <taxon>Pseudomonadati</taxon>
        <taxon>Pseudomonadota</taxon>
        <taxon>Alphaproteobacteria</taxon>
        <taxon>Hyphomicrobiales</taxon>
        <taxon>Methylobacteriaceae</taxon>
        <taxon>Hohaiivirga</taxon>
    </lineage>
</organism>
<dbReference type="EMBL" id="JBBYXI010000001">
    <property type="protein sequence ID" value="MEN3929890.1"/>
    <property type="molecule type" value="Genomic_DNA"/>
</dbReference>
<keyword evidence="8" id="KW-1185">Reference proteome</keyword>
<feature type="transmembrane region" description="Helical" evidence="6">
    <location>
        <begin position="105"/>
        <end position="123"/>
    </location>
</feature>
<dbReference type="InterPro" id="IPR022791">
    <property type="entry name" value="L-PG_synthase/AglD"/>
</dbReference>
<evidence type="ECO:0000256" key="1">
    <source>
        <dbReference type="ARBA" id="ARBA00004651"/>
    </source>
</evidence>
<evidence type="ECO:0000256" key="2">
    <source>
        <dbReference type="ARBA" id="ARBA00022475"/>
    </source>
</evidence>
<comment type="subcellular location">
    <subcellularLocation>
        <location evidence="1">Cell membrane</location>
        <topology evidence="1">Multi-pass membrane protein</topology>
    </subcellularLocation>
</comment>
<evidence type="ECO:0000256" key="5">
    <source>
        <dbReference type="ARBA" id="ARBA00023136"/>
    </source>
</evidence>
<sequence length="341" mass="37772">MTDRNSELPPQKSHAPHSKAGVWRKKLAWLGPIASTVLFVVALGVLWHIIAGMDYAKLKEAFFSVGLEYIGIALAFTIVSYCLLTCYDALALWQLKVKVPYRTTALASFTSYAISFTLGFPLLTAGTVRYWIYSGRGVRPSIIASLTVIAGFTFWIGMGTVLAWCLLRKAVVLSNLVYTELGFVYAVGYGAAIAIAGYFIWVSLKRRSIRVKNWQLELPGFRVSLGQMLIGAADTCAGAAVFYALMPHVNLGFETFLAVYVFAVMIGMFSNIPGGAGVFETIMLLALSRYPREEVFGALILYRIIYYLIPFVIALSILGAYEIFSRMRPIIQAQTKRPKMD</sequence>
<keyword evidence="5 6" id="KW-0472">Membrane</keyword>
<feature type="transmembrane region" description="Helical" evidence="6">
    <location>
        <begin position="70"/>
        <end position="93"/>
    </location>
</feature>
<reference evidence="7 8" key="1">
    <citation type="submission" date="2024-04" db="EMBL/GenBank/DDBJ databases">
        <title>A novel species isolated from cricket.</title>
        <authorList>
            <person name="Wang H.-C."/>
        </authorList>
    </citation>
    <scope>NUCLEOTIDE SEQUENCE [LARGE SCALE GENOMIC DNA]</scope>
    <source>
        <strain evidence="7 8">WL0021</strain>
    </source>
</reference>
<feature type="transmembrane region" description="Helical" evidence="6">
    <location>
        <begin position="179"/>
        <end position="201"/>
    </location>
</feature>
<feature type="transmembrane region" description="Helical" evidence="6">
    <location>
        <begin position="221"/>
        <end position="245"/>
    </location>
</feature>
<evidence type="ECO:0000256" key="4">
    <source>
        <dbReference type="ARBA" id="ARBA00022989"/>
    </source>
</evidence>
<dbReference type="RefSeq" id="WP_346335868.1">
    <property type="nucleotide sequence ID" value="NZ_JBBYXI010000001.1"/>
</dbReference>
<evidence type="ECO:0000256" key="3">
    <source>
        <dbReference type="ARBA" id="ARBA00022692"/>
    </source>
</evidence>
<dbReference type="Proteomes" id="UP001418637">
    <property type="component" value="Unassembled WGS sequence"/>
</dbReference>
<feature type="transmembrane region" description="Helical" evidence="6">
    <location>
        <begin position="299"/>
        <end position="321"/>
    </location>
</feature>
<comment type="caution">
    <text evidence="7">The sequence shown here is derived from an EMBL/GenBank/DDBJ whole genome shotgun (WGS) entry which is preliminary data.</text>
</comment>
<keyword evidence="3 6" id="KW-0812">Transmembrane</keyword>
<keyword evidence="2" id="KW-1003">Cell membrane</keyword>
<proteinExistence type="predicted"/>